<dbReference type="EMBL" id="VFOQ01000003">
    <property type="protein sequence ID" value="TQL56405.1"/>
    <property type="molecule type" value="Genomic_DNA"/>
</dbReference>
<proteinExistence type="predicted"/>
<dbReference type="OrthoDB" id="9799092at2"/>
<dbReference type="Pfam" id="PF00583">
    <property type="entry name" value="Acetyltransf_1"/>
    <property type="match status" value="1"/>
</dbReference>
<keyword evidence="5" id="KW-1185">Reference proteome</keyword>
<dbReference type="Proteomes" id="UP000319514">
    <property type="component" value="Unassembled WGS sequence"/>
</dbReference>
<protein>
    <submittedName>
        <fullName evidence="4">Ribosomal protein S18 acetylase RimI-like enzyme</fullName>
    </submittedName>
</protein>
<dbReference type="GO" id="GO:0016747">
    <property type="term" value="F:acyltransferase activity, transferring groups other than amino-acyl groups"/>
    <property type="evidence" value="ECO:0007669"/>
    <property type="project" value="InterPro"/>
</dbReference>
<dbReference type="SUPFAM" id="SSF55729">
    <property type="entry name" value="Acyl-CoA N-acyltransferases (Nat)"/>
    <property type="match status" value="1"/>
</dbReference>
<evidence type="ECO:0000256" key="2">
    <source>
        <dbReference type="ARBA" id="ARBA00023315"/>
    </source>
</evidence>
<dbReference type="InterPro" id="IPR050832">
    <property type="entry name" value="Bact_Acetyltransf"/>
</dbReference>
<keyword evidence="1" id="KW-0808">Transferase</keyword>
<dbReference type="InterPro" id="IPR000182">
    <property type="entry name" value="GNAT_dom"/>
</dbReference>
<evidence type="ECO:0000256" key="1">
    <source>
        <dbReference type="ARBA" id="ARBA00022679"/>
    </source>
</evidence>
<evidence type="ECO:0000313" key="5">
    <source>
        <dbReference type="Proteomes" id="UP000319514"/>
    </source>
</evidence>
<keyword evidence="2" id="KW-0012">Acyltransferase</keyword>
<accession>A0A542Z7T8</accession>
<dbReference type="Gene3D" id="3.40.630.30">
    <property type="match status" value="1"/>
</dbReference>
<dbReference type="PROSITE" id="PS51186">
    <property type="entry name" value="GNAT"/>
    <property type="match status" value="1"/>
</dbReference>
<dbReference type="AlphaFoldDB" id="A0A542Z7T8"/>
<dbReference type="PANTHER" id="PTHR43877">
    <property type="entry name" value="AMINOALKYLPHOSPHONATE N-ACETYLTRANSFERASE-RELATED-RELATED"/>
    <property type="match status" value="1"/>
</dbReference>
<keyword evidence="4" id="KW-0687">Ribonucleoprotein</keyword>
<organism evidence="4 5">
    <name type="scientific">Oryzihumus leptocrescens</name>
    <dbReference type="NCBI Taxonomy" id="297536"/>
    <lineage>
        <taxon>Bacteria</taxon>
        <taxon>Bacillati</taxon>
        <taxon>Actinomycetota</taxon>
        <taxon>Actinomycetes</taxon>
        <taxon>Micrococcales</taxon>
        <taxon>Intrasporangiaceae</taxon>
        <taxon>Oryzihumus</taxon>
    </lineage>
</organism>
<evidence type="ECO:0000313" key="4">
    <source>
        <dbReference type="EMBL" id="TQL56405.1"/>
    </source>
</evidence>
<reference evidence="4 5" key="1">
    <citation type="submission" date="2019-06" db="EMBL/GenBank/DDBJ databases">
        <title>Sequencing the genomes of 1000 actinobacteria strains.</title>
        <authorList>
            <person name="Klenk H.-P."/>
        </authorList>
    </citation>
    <scope>NUCLEOTIDE SEQUENCE [LARGE SCALE GENOMIC DNA]</scope>
    <source>
        <strain evidence="4 5">DSM 18082</strain>
    </source>
</reference>
<comment type="caution">
    <text evidence="4">The sequence shown here is derived from an EMBL/GenBank/DDBJ whole genome shotgun (WGS) entry which is preliminary data.</text>
</comment>
<dbReference type="PANTHER" id="PTHR43877:SF2">
    <property type="entry name" value="AMINOALKYLPHOSPHONATE N-ACETYLTRANSFERASE-RELATED"/>
    <property type="match status" value="1"/>
</dbReference>
<dbReference type="CDD" id="cd04301">
    <property type="entry name" value="NAT_SF"/>
    <property type="match status" value="1"/>
</dbReference>
<dbReference type="InterPro" id="IPR016181">
    <property type="entry name" value="Acyl_CoA_acyltransferase"/>
</dbReference>
<evidence type="ECO:0000259" key="3">
    <source>
        <dbReference type="PROSITE" id="PS51186"/>
    </source>
</evidence>
<name>A0A542Z7T8_9MICO</name>
<dbReference type="GO" id="GO:0005840">
    <property type="term" value="C:ribosome"/>
    <property type="evidence" value="ECO:0007669"/>
    <property type="project" value="UniProtKB-KW"/>
</dbReference>
<feature type="domain" description="N-acetyltransferase" evidence="3">
    <location>
        <begin position="182"/>
        <end position="328"/>
    </location>
</feature>
<gene>
    <name evidence="4" type="ORF">FB474_4021</name>
</gene>
<dbReference type="RefSeq" id="WP_141790608.1">
    <property type="nucleotide sequence ID" value="NZ_BAAAKX010000008.1"/>
</dbReference>
<keyword evidence="4" id="KW-0689">Ribosomal protein</keyword>
<sequence length="328" mass="35399">MSAPTLPPSLADRLTLGPVTGEDAEGVFALVSACDLAVLGFVDSTLEDVREDTGPTATGEPRRQGLARDSSGQVVAWWWTGPRPDSAHLPVDLYVHPGLDGPDGDAIAAVAWAQVTAWGRERYAGWSGEVPLLDTGSIQGDSVHERRLAAAGFERVRTFWRMSGDVPPAPAPAPEVPGLVVRTARCDDEADTRLVHRLKEESFAEHWGKEPEAYEAFMSRWHGSAGFDPSLWFVAELDGEPAAVMLASRRMANEDALYIQSLGTLAPARGRGVASALLHHAYEVARREGYARVRLGVDSDNPTGAPGVYRRAGLETIFAMSAWHKPLT</sequence>